<protein>
    <submittedName>
        <fullName evidence="2">Uncharacterized protein</fullName>
    </submittedName>
</protein>
<evidence type="ECO:0000313" key="2">
    <source>
        <dbReference type="EMBL" id="GGG35767.1"/>
    </source>
</evidence>
<dbReference type="Proteomes" id="UP000597507">
    <property type="component" value="Unassembled WGS sequence"/>
</dbReference>
<gene>
    <name evidence="2" type="ORF">GCM10010964_24560</name>
</gene>
<feature type="region of interest" description="Disordered" evidence="1">
    <location>
        <begin position="17"/>
        <end position="38"/>
    </location>
</feature>
<evidence type="ECO:0000256" key="1">
    <source>
        <dbReference type="SAM" id="MobiDB-lite"/>
    </source>
</evidence>
<proteinExistence type="predicted"/>
<name>A0A8J2ZBL8_9PROT</name>
<evidence type="ECO:0000313" key="3">
    <source>
        <dbReference type="Proteomes" id="UP000597507"/>
    </source>
</evidence>
<comment type="caution">
    <text evidence="2">The sequence shown here is derived from an EMBL/GenBank/DDBJ whole genome shotgun (WGS) entry which is preliminary data.</text>
</comment>
<sequence>MRDGAISGLGCRVHAGQFLAPRPRPGDTVVPDDPGNREIGGVRAAVGARLLLLPPDRPDPNPIGPVFAELAALLGTPTRRTGPRASLVGQGRASGRFRPPAICPEAVFARLCSRQRLPRVVGRADPRSRPFPAVRDRL</sequence>
<dbReference type="AlphaFoldDB" id="A0A8J2ZBL8"/>
<accession>A0A8J2ZBL8</accession>
<keyword evidence="3" id="KW-1185">Reference proteome</keyword>
<reference evidence="2 3" key="1">
    <citation type="journal article" date="2014" name="Int. J. Syst. Evol. Microbiol.">
        <title>Complete genome sequence of Corynebacterium casei LMG S-19264T (=DSM 44701T), isolated from a smear-ripened cheese.</title>
        <authorList>
            <consortium name="US DOE Joint Genome Institute (JGI-PGF)"/>
            <person name="Walter F."/>
            <person name="Albersmeier A."/>
            <person name="Kalinowski J."/>
            <person name="Ruckert C."/>
        </authorList>
    </citation>
    <scope>NUCLEOTIDE SEQUENCE [LARGE SCALE GENOMIC DNA]</scope>
    <source>
        <strain evidence="2 3">CGMCC 1.16330</strain>
    </source>
</reference>
<dbReference type="EMBL" id="BMKS01000006">
    <property type="protein sequence ID" value="GGG35767.1"/>
    <property type="molecule type" value="Genomic_DNA"/>
</dbReference>
<organism evidence="2 3">
    <name type="scientific">Caldovatus sediminis</name>
    <dbReference type="NCBI Taxonomy" id="2041189"/>
    <lineage>
        <taxon>Bacteria</taxon>
        <taxon>Pseudomonadati</taxon>
        <taxon>Pseudomonadota</taxon>
        <taxon>Alphaproteobacteria</taxon>
        <taxon>Acetobacterales</taxon>
        <taxon>Roseomonadaceae</taxon>
        <taxon>Caldovatus</taxon>
    </lineage>
</organism>